<feature type="compositionally biased region" description="Polar residues" evidence="1">
    <location>
        <begin position="212"/>
        <end position="221"/>
    </location>
</feature>
<feature type="region of interest" description="Disordered" evidence="1">
    <location>
        <begin position="1"/>
        <end position="25"/>
    </location>
</feature>
<feature type="compositionally biased region" description="Low complexity" evidence="1">
    <location>
        <begin position="87"/>
        <end position="109"/>
    </location>
</feature>
<keyword evidence="3" id="KW-1185">Reference proteome</keyword>
<dbReference type="EMBL" id="ML213599">
    <property type="protein sequence ID" value="TFK39384.1"/>
    <property type="molecule type" value="Genomic_DNA"/>
</dbReference>
<protein>
    <submittedName>
        <fullName evidence="2">Uncharacterized protein</fullName>
    </submittedName>
</protein>
<dbReference type="Proteomes" id="UP000308652">
    <property type="component" value="Unassembled WGS sequence"/>
</dbReference>
<gene>
    <name evidence="2" type="ORF">BDQ12DRAFT_722256</name>
</gene>
<feature type="region of interest" description="Disordered" evidence="1">
    <location>
        <begin position="674"/>
        <end position="701"/>
    </location>
</feature>
<feature type="compositionally biased region" description="Acidic residues" evidence="1">
    <location>
        <begin position="425"/>
        <end position="441"/>
    </location>
</feature>
<name>A0A5C3M1X4_9AGAR</name>
<organism evidence="2 3">
    <name type="scientific">Crucibulum laeve</name>
    <dbReference type="NCBI Taxonomy" id="68775"/>
    <lineage>
        <taxon>Eukaryota</taxon>
        <taxon>Fungi</taxon>
        <taxon>Dikarya</taxon>
        <taxon>Basidiomycota</taxon>
        <taxon>Agaricomycotina</taxon>
        <taxon>Agaricomycetes</taxon>
        <taxon>Agaricomycetidae</taxon>
        <taxon>Agaricales</taxon>
        <taxon>Agaricineae</taxon>
        <taxon>Nidulariaceae</taxon>
        <taxon>Crucibulum</taxon>
    </lineage>
</organism>
<evidence type="ECO:0000313" key="2">
    <source>
        <dbReference type="EMBL" id="TFK39384.1"/>
    </source>
</evidence>
<feature type="compositionally biased region" description="Low complexity" evidence="1">
    <location>
        <begin position="600"/>
        <end position="615"/>
    </location>
</feature>
<evidence type="ECO:0000256" key="1">
    <source>
        <dbReference type="SAM" id="MobiDB-lite"/>
    </source>
</evidence>
<feature type="compositionally biased region" description="Low complexity" evidence="1">
    <location>
        <begin position="297"/>
        <end position="326"/>
    </location>
</feature>
<sequence length="1097" mass="116873">MSPSHSYTVGTPLIPTPLEDDDDDSDICPVCDGECTCRSEPRARPALLPTTATSAAPLSMAELSLQYAASSSASARSCYSHPPAPSPAHSSPTQTQTSYTPAPAQQSAPAPKPSLKIKLTVPPGLLKRRVVPSIPTQKKHGTKYVGEMTSAVVADGYVAPSPYPVLSPHSNSNHTSSATGGPSSRPLPDAGQPRKRGRPPKALAAAREAVKKQQSAYSRQSVAAGKKKASTTPRLPKSLKDRALVKKKVTGSANTKRRRIVASSSSSSSDEFSDIDRRYDPDDEDDASSVRFPTFVSASALSSMDSSSSSSSSSSDDSSSLSGFSSSEDDEDDEIKKEEENFIRAEVHDKARVKRELLGDEVRKGGQGQKNDWVIRPRKKSVGLSDVEMDVDSDATEDDEEEDEEEEAEGEAEPDESAPTMTTPMDEEPEFEGINEEDASEDGGHARRGYVGLATGWSDDEESSFDADLFFANLADSSSSSSSDDEDFGVLPDGDSTDAMSEDDGGDMMASATGIGSGLLPPFSETHLPFEVTESWDGQIMFTNGLKEGQGILDMDFEANASTFIADTASSSDTGFPHHPSHSHPSHSRNATNSSDDIEMSMSLSLLPSLSPSPSEVDPMGYEEDSDMALGEGGGDTTDEELVGEDDLPNERAMQLFNLPFSVSAINPLSTVSPGVSPCPRSRGPYPGGGNTGGRGGRPKPSDILSGLVFWDSEDEFDRYNSKDGVFRRMGGVGFGFARGRAVIGSGANANGNGGGGSPGGSGSDGGSGSGIGSGSGNGQESGLRMGVFVPTQETRQAVIDGSHREVPSPHPRFNRKGRGMRYNTVELLLRKTLLSSNRPSFVTALESSPLQQVLSSDVEIPPTSPEVPVTEPIELDDVLEASFLDPDPSEASSSTNNGMANGESDSRKHFKSLSRWDLISVGAFRHTRNVSENGSGWGSDTHHQHGRTPGSSADYGNIMKSSPLSAMLWPNNEKKPSSKRRALLGPAMSPAIVPVRDGDRTPTPTHVNGTGSGTPNANYHTPQQNQHQKQKHNNNNNNKSRKELKREKKLKKSYGNAHTKHQHHHHSHHHPNSKTRSSASSQRSNFFASGVPPLNL</sequence>
<feature type="compositionally biased region" description="Gly residues" evidence="1">
    <location>
        <begin position="686"/>
        <end position="696"/>
    </location>
</feature>
<feature type="region of interest" description="Disordered" evidence="1">
    <location>
        <begin position="749"/>
        <end position="784"/>
    </location>
</feature>
<feature type="compositionally biased region" description="Polar residues" evidence="1">
    <location>
        <begin position="168"/>
        <end position="182"/>
    </location>
</feature>
<feature type="compositionally biased region" description="Basic residues" evidence="1">
    <location>
        <begin position="245"/>
        <end position="260"/>
    </location>
</feature>
<reference evidence="2 3" key="1">
    <citation type="journal article" date="2019" name="Nat. Ecol. Evol.">
        <title>Megaphylogeny resolves global patterns of mushroom evolution.</title>
        <authorList>
            <person name="Varga T."/>
            <person name="Krizsan K."/>
            <person name="Foldi C."/>
            <person name="Dima B."/>
            <person name="Sanchez-Garcia M."/>
            <person name="Sanchez-Ramirez S."/>
            <person name="Szollosi G.J."/>
            <person name="Szarkandi J.G."/>
            <person name="Papp V."/>
            <person name="Albert L."/>
            <person name="Andreopoulos W."/>
            <person name="Angelini C."/>
            <person name="Antonin V."/>
            <person name="Barry K.W."/>
            <person name="Bougher N.L."/>
            <person name="Buchanan P."/>
            <person name="Buyck B."/>
            <person name="Bense V."/>
            <person name="Catcheside P."/>
            <person name="Chovatia M."/>
            <person name="Cooper J."/>
            <person name="Damon W."/>
            <person name="Desjardin D."/>
            <person name="Finy P."/>
            <person name="Geml J."/>
            <person name="Haridas S."/>
            <person name="Hughes K."/>
            <person name="Justo A."/>
            <person name="Karasinski D."/>
            <person name="Kautmanova I."/>
            <person name="Kiss B."/>
            <person name="Kocsube S."/>
            <person name="Kotiranta H."/>
            <person name="LaButti K.M."/>
            <person name="Lechner B.E."/>
            <person name="Liimatainen K."/>
            <person name="Lipzen A."/>
            <person name="Lukacs Z."/>
            <person name="Mihaltcheva S."/>
            <person name="Morgado L.N."/>
            <person name="Niskanen T."/>
            <person name="Noordeloos M.E."/>
            <person name="Ohm R.A."/>
            <person name="Ortiz-Santana B."/>
            <person name="Ovrebo C."/>
            <person name="Racz N."/>
            <person name="Riley R."/>
            <person name="Savchenko A."/>
            <person name="Shiryaev A."/>
            <person name="Soop K."/>
            <person name="Spirin V."/>
            <person name="Szebenyi C."/>
            <person name="Tomsovsky M."/>
            <person name="Tulloss R.E."/>
            <person name="Uehling J."/>
            <person name="Grigoriev I.V."/>
            <person name="Vagvolgyi C."/>
            <person name="Papp T."/>
            <person name="Martin F.M."/>
            <person name="Miettinen O."/>
            <person name="Hibbett D.S."/>
            <person name="Nagy L.G."/>
        </authorList>
    </citation>
    <scope>NUCLEOTIDE SEQUENCE [LARGE SCALE GENOMIC DNA]</scope>
    <source>
        <strain evidence="2 3">CBS 166.37</strain>
    </source>
</reference>
<evidence type="ECO:0000313" key="3">
    <source>
        <dbReference type="Proteomes" id="UP000308652"/>
    </source>
</evidence>
<feature type="compositionally biased region" description="Low complexity" evidence="1">
    <location>
        <begin position="1075"/>
        <end position="1090"/>
    </location>
</feature>
<feature type="compositionally biased region" description="Basic residues" evidence="1">
    <location>
        <begin position="1048"/>
        <end position="1074"/>
    </location>
</feature>
<feature type="region of interest" description="Disordered" evidence="1">
    <location>
        <begin position="475"/>
        <end position="504"/>
    </location>
</feature>
<dbReference type="OrthoDB" id="3259498at2759"/>
<proteinExistence type="predicted"/>
<feature type="compositionally biased region" description="Acidic residues" evidence="1">
    <location>
        <begin position="387"/>
        <end position="416"/>
    </location>
</feature>
<feature type="region of interest" description="Disordered" evidence="1">
    <location>
        <begin position="933"/>
        <end position="1097"/>
    </location>
</feature>
<feature type="compositionally biased region" description="Gly residues" evidence="1">
    <location>
        <begin position="752"/>
        <end position="780"/>
    </location>
</feature>
<dbReference type="AlphaFoldDB" id="A0A5C3M1X4"/>
<feature type="region of interest" description="Disordered" evidence="1">
    <location>
        <begin position="568"/>
        <end position="643"/>
    </location>
</feature>
<dbReference type="STRING" id="68775.A0A5C3M1X4"/>
<feature type="compositionally biased region" description="Basic and acidic residues" evidence="1">
    <location>
        <begin position="334"/>
        <end position="364"/>
    </location>
</feature>
<feature type="region of interest" description="Disordered" evidence="1">
    <location>
        <begin position="158"/>
        <end position="451"/>
    </location>
</feature>
<accession>A0A5C3M1X4</accession>
<feature type="region of interest" description="Disordered" evidence="1">
    <location>
        <begin position="75"/>
        <end position="145"/>
    </location>
</feature>
<feature type="compositionally biased region" description="Polar residues" evidence="1">
    <location>
        <begin position="1003"/>
        <end position="1023"/>
    </location>
</feature>
<feature type="region of interest" description="Disordered" evidence="1">
    <location>
        <begin position="884"/>
        <end position="908"/>
    </location>
</feature>
<feature type="compositionally biased region" description="Low complexity" evidence="1">
    <location>
        <begin position="1024"/>
        <end position="1039"/>
    </location>
</feature>
<feature type="compositionally biased region" description="Polar residues" evidence="1">
    <location>
        <begin position="891"/>
        <end position="900"/>
    </location>
</feature>